<comment type="caution">
    <text evidence="2">The sequence shown here is derived from an EMBL/GenBank/DDBJ whole genome shotgun (WGS) entry which is preliminary data.</text>
</comment>
<feature type="signal peptide" evidence="1">
    <location>
        <begin position="1"/>
        <end position="20"/>
    </location>
</feature>
<gene>
    <name evidence="2" type="ORF">DB43_EH00020</name>
</gene>
<evidence type="ECO:0000256" key="1">
    <source>
        <dbReference type="SAM" id="SignalP"/>
    </source>
</evidence>
<keyword evidence="1" id="KW-0732">Signal</keyword>
<protein>
    <recommendedName>
        <fullName evidence="4">Transferrin-binding protein B C-lobe/N-lobe beta barrel domain-containing protein</fullName>
    </recommendedName>
</protein>
<organism evidence="2 3">
    <name type="scientific">Parachlamydia acanthamoebae</name>
    <dbReference type="NCBI Taxonomy" id="83552"/>
    <lineage>
        <taxon>Bacteria</taxon>
        <taxon>Pseudomonadati</taxon>
        <taxon>Chlamydiota</taxon>
        <taxon>Chlamydiia</taxon>
        <taxon>Parachlamydiales</taxon>
        <taxon>Parachlamydiaceae</taxon>
        <taxon>Parachlamydia</taxon>
    </lineage>
</organism>
<dbReference type="Proteomes" id="UP000031307">
    <property type="component" value="Unassembled WGS sequence"/>
</dbReference>
<dbReference type="AlphaFoldDB" id="A0A0C1EDZ3"/>
<dbReference type="PATRIC" id="fig|83552.4.peg.479"/>
<sequence length="259" mass="29469">MKKIFSLFLLLNFISFFAFCSESKDLSYHVEGMGIFPEIEYSPERSVSISLDIVNQKITDIKIDHISKVAKELLHQYPIKSDYIDSHDFNIYYYHPVASQGGKSIAIHSIKMPNEYQYVGWGHYLEEMHWIRGKGPIVIGTKAAVENLQAFEQTNTDSIFQGDIQYDSNNGTIAIIFDHQSKQFSGHLYLHDEQIVDFQGAYSELSQEKLTGKIFDSGNEIGQLDFMFFGDSNPEIGGIFDFEQASLGKIKGIFAVRAF</sequence>
<evidence type="ECO:0008006" key="4">
    <source>
        <dbReference type="Google" id="ProtNLM"/>
    </source>
</evidence>
<name>A0A0C1EDZ3_9BACT</name>
<dbReference type="RefSeq" id="WP_006341666.1">
    <property type="nucleotide sequence ID" value="NZ_BAWW01000007.1"/>
</dbReference>
<reference evidence="2 3" key="1">
    <citation type="journal article" date="2014" name="Mol. Biol. Evol.">
        <title>Massive expansion of Ubiquitination-related gene families within the Chlamydiae.</title>
        <authorList>
            <person name="Domman D."/>
            <person name="Collingro A."/>
            <person name="Lagkouvardos I."/>
            <person name="Gehre L."/>
            <person name="Weinmaier T."/>
            <person name="Rattei T."/>
            <person name="Subtil A."/>
            <person name="Horn M."/>
        </authorList>
    </citation>
    <scope>NUCLEOTIDE SEQUENCE [LARGE SCALE GENOMIC DNA]</scope>
    <source>
        <strain evidence="2 3">OEW1</strain>
    </source>
</reference>
<dbReference type="EMBL" id="JSAM01000027">
    <property type="protein sequence ID" value="KIA78313.1"/>
    <property type="molecule type" value="Genomic_DNA"/>
</dbReference>
<accession>A0A0C1EDZ3</accession>
<evidence type="ECO:0000313" key="3">
    <source>
        <dbReference type="Proteomes" id="UP000031307"/>
    </source>
</evidence>
<proteinExistence type="predicted"/>
<evidence type="ECO:0000313" key="2">
    <source>
        <dbReference type="EMBL" id="KIA78313.1"/>
    </source>
</evidence>
<feature type="chain" id="PRO_5002149263" description="Transferrin-binding protein B C-lobe/N-lobe beta barrel domain-containing protein" evidence="1">
    <location>
        <begin position="21"/>
        <end position="259"/>
    </location>
</feature>